<dbReference type="Proteomes" id="UP001292094">
    <property type="component" value="Unassembled WGS sequence"/>
</dbReference>
<keyword evidence="3" id="KW-1185">Reference proteome</keyword>
<protein>
    <submittedName>
        <fullName evidence="2">Uncharacterized protein</fullName>
    </submittedName>
</protein>
<accession>A0AAE1PB44</accession>
<dbReference type="AlphaFoldDB" id="A0AAE1PB44"/>
<reference evidence="2" key="1">
    <citation type="submission" date="2023-11" db="EMBL/GenBank/DDBJ databases">
        <title>Genome assemblies of two species of porcelain crab, Petrolisthes cinctipes and Petrolisthes manimaculis (Anomura: Porcellanidae).</title>
        <authorList>
            <person name="Angst P."/>
        </authorList>
    </citation>
    <scope>NUCLEOTIDE SEQUENCE</scope>
    <source>
        <strain evidence="2">PB745_02</strain>
        <tissue evidence="2">Gill</tissue>
    </source>
</reference>
<evidence type="ECO:0000313" key="3">
    <source>
        <dbReference type="Proteomes" id="UP001292094"/>
    </source>
</evidence>
<proteinExistence type="predicted"/>
<evidence type="ECO:0000256" key="1">
    <source>
        <dbReference type="SAM" id="MobiDB-lite"/>
    </source>
</evidence>
<evidence type="ECO:0000313" key="2">
    <source>
        <dbReference type="EMBL" id="KAK4303967.1"/>
    </source>
</evidence>
<feature type="region of interest" description="Disordered" evidence="1">
    <location>
        <begin position="1"/>
        <end position="73"/>
    </location>
</feature>
<sequence>MGYIRPTTSPTPVERGVWPPDSHCTPLDVISGATPPRDASPSTGADNLTCGGSNSNSGRAGDISPHIPTPRVT</sequence>
<name>A0AAE1PB44_9EUCA</name>
<feature type="compositionally biased region" description="Polar residues" evidence="1">
    <location>
        <begin position="40"/>
        <end position="58"/>
    </location>
</feature>
<feature type="compositionally biased region" description="Polar residues" evidence="1">
    <location>
        <begin position="1"/>
        <end position="11"/>
    </location>
</feature>
<organism evidence="2 3">
    <name type="scientific">Petrolisthes manimaculis</name>
    <dbReference type="NCBI Taxonomy" id="1843537"/>
    <lineage>
        <taxon>Eukaryota</taxon>
        <taxon>Metazoa</taxon>
        <taxon>Ecdysozoa</taxon>
        <taxon>Arthropoda</taxon>
        <taxon>Crustacea</taxon>
        <taxon>Multicrustacea</taxon>
        <taxon>Malacostraca</taxon>
        <taxon>Eumalacostraca</taxon>
        <taxon>Eucarida</taxon>
        <taxon>Decapoda</taxon>
        <taxon>Pleocyemata</taxon>
        <taxon>Anomura</taxon>
        <taxon>Galatheoidea</taxon>
        <taxon>Porcellanidae</taxon>
        <taxon>Petrolisthes</taxon>
    </lineage>
</organism>
<gene>
    <name evidence="2" type="ORF">Pmani_024050</name>
</gene>
<dbReference type="EMBL" id="JAWZYT010002502">
    <property type="protein sequence ID" value="KAK4303967.1"/>
    <property type="molecule type" value="Genomic_DNA"/>
</dbReference>
<comment type="caution">
    <text evidence="2">The sequence shown here is derived from an EMBL/GenBank/DDBJ whole genome shotgun (WGS) entry which is preliminary data.</text>
</comment>